<evidence type="ECO:0000313" key="6">
    <source>
        <dbReference type="Proteomes" id="UP000257123"/>
    </source>
</evidence>
<dbReference type="AlphaFoldDB" id="A0A371R303"/>
<feature type="transmembrane region" description="Helical" evidence="1">
    <location>
        <begin position="109"/>
        <end position="128"/>
    </location>
</feature>
<organism evidence="3 6">
    <name type="scientific">Pyrobaculum aerophilum</name>
    <dbReference type="NCBI Taxonomy" id="13773"/>
    <lineage>
        <taxon>Archaea</taxon>
        <taxon>Thermoproteota</taxon>
        <taxon>Thermoprotei</taxon>
        <taxon>Thermoproteales</taxon>
        <taxon>Thermoproteaceae</taxon>
        <taxon>Pyrobaculum</taxon>
    </lineage>
</organism>
<name>A0A371R303_9CREN</name>
<dbReference type="EMBL" id="NMUE01000003">
    <property type="protein sequence ID" value="RFA98115.1"/>
    <property type="molecule type" value="Genomic_DNA"/>
</dbReference>
<sequence length="195" mass="20851">MKLFIIVIVSVIVIVFIAYSLIDRYYGVCISHGSGYDCVVYRGFSEVGRVALFQNGTVDFKWGTVSVRGPLRCVGNCTPGSLTAIGIRGIYVVEGGGTTSVVFYHLNAYLGYILAVPVALYIYALALIASGALEKMYRGLKIVVVAGTVATALSIFTTPLEPISAAALSICGLSTTALGVYAVRRVRQWVMSMLT</sequence>
<evidence type="ECO:0000313" key="5">
    <source>
        <dbReference type="Proteomes" id="UP000256877"/>
    </source>
</evidence>
<keyword evidence="1" id="KW-0812">Transmembrane</keyword>
<dbReference type="EMBL" id="DUJP01000016">
    <property type="protein sequence ID" value="HII46595.1"/>
    <property type="molecule type" value="Genomic_DNA"/>
</dbReference>
<protein>
    <submittedName>
        <fullName evidence="3">Uncharacterized protein</fullName>
    </submittedName>
</protein>
<dbReference type="Proteomes" id="UP000257123">
    <property type="component" value="Unassembled WGS sequence"/>
</dbReference>
<evidence type="ECO:0000313" key="2">
    <source>
        <dbReference type="EMBL" id="HII46595.1"/>
    </source>
</evidence>
<reference evidence="5 6" key="1">
    <citation type="submission" date="2017-07" db="EMBL/GenBank/DDBJ databases">
        <title>Draft genome sequence of aerobic hyperthermophilic archaea, Pyrobaculum aerophilum YKB31 and YKB32.</title>
        <authorList>
            <person name="Mochizuki T."/>
            <person name="Berliner A.J."/>
            <person name="Yoshida-Takashima Y."/>
            <person name="Takaki Y."/>
            <person name="Nunoura T."/>
            <person name="Takai K."/>
        </authorList>
    </citation>
    <scope>NUCLEOTIDE SEQUENCE [LARGE SCALE GENOMIC DNA]</scope>
    <source>
        <strain evidence="3 6">YKB31</strain>
        <strain evidence="4 5">YKB32</strain>
    </source>
</reference>
<feature type="transmembrane region" description="Helical" evidence="1">
    <location>
        <begin position="5"/>
        <end position="22"/>
    </location>
</feature>
<dbReference type="RefSeq" id="WP_011009433.1">
    <property type="nucleotide sequence ID" value="NZ_DAIOPL010000012.1"/>
</dbReference>
<keyword evidence="1" id="KW-0472">Membrane</keyword>
<dbReference type="OMA" id="CVGNCTP"/>
<accession>A0A371R303</accession>
<dbReference type="OrthoDB" id="377636at2157"/>
<keyword evidence="1" id="KW-1133">Transmembrane helix</keyword>
<evidence type="ECO:0000313" key="3">
    <source>
        <dbReference type="EMBL" id="RFA98115.1"/>
    </source>
</evidence>
<comment type="caution">
    <text evidence="3">The sequence shown here is derived from an EMBL/GenBank/DDBJ whole genome shotgun (WGS) entry which is preliminary data.</text>
</comment>
<feature type="transmembrane region" description="Helical" evidence="1">
    <location>
        <begin position="163"/>
        <end position="183"/>
    </location>
</feature>
<proteinExistence type="predicted"/>
<gene>
    <name evidence="3" type="ORF">CGL51_01975</name>
    <name evidence="4" type="ORF">CGL52_05920</name>
    <name evidence="2" type="ORF">HA333_03855</name>
</gene>
<dbReference type="EMBL" id="NMUF01000012">
    <property type="protein sequence ID" value="RFA99023.1"/>
    <property type="molecule type" value="Genomic_DNA"/>
</dbReference>
<dbReference type="GeneID" id="1466099"/>
<dbReference type="Proteomes" id="UP000651120">
    <property type="component" value="Unassembled WGS sequence"/>
</dbReference>
<evidence type="ECO:0000256" key="1">
    <source>
        <dbReference type="SAM" id="Phobius"/>
    </source>
</evidence>
<dbReference type="Proteomes" id="UP000256877">
    <property type="component" value="Unassembled WGS sequence"/>
</dbReference>
<reference evidence="2" key="2">
    <citation type="journal article" date="2020" name="bioRxiv">
        <title>A rank-normalized archaeal taxonomy based on genome phylogeny resolves widespread incomplete and uneven classifications.</title>
        <authorList>
            <person name="Rinke C."/>
            <person name="Chuvochina M."/>
            <person name="Mussig A.J."/>
            <person name="Chaumeil P.-A."/>
            <person name="Waite D.W."/>
            <person name="Whitman W.B."/>
            <person name="Parks D.H."/>
            <person name="Hugenholtz P."/>
        </authorList>
    </citation>
    <scope>NUCLEOTIDE SEQUENCE</scope>
    <source>
        <strain evidence="2">UBA8839</strain>
    </source>
</reference>
<feature type="transmembrane region" description="Helical" evidence="1">
    <location>
        <begin position="140"/>
        <end position="157"/>
    </location>
</feature>
<evidence type="ECO:0000313" key="4">
    <source>
        <dbReference type="EMBL" id="RFA99023.1"/>
    </source>
</evidence>